<proteinExistence type="predicted"/>
<dbReference type="AlphaFoldDB" id="A0A1F7IXK5"/>
<evidence type="ECO:0000313" key="1">
    <source>
        <dbReference type="EMBL" id="OGK48116.1"/>
    </source>
</evidence>
<comment type="caution">
    <text evidence="1">The sequence shown here is derived from an EMBL/GenBank/DDBJ whole genome shotgun (WGS) entry which is preliminary data.</text>
</comment>
<evidence type="ECO:0000313" key="2">
    <source>
        <dbReference type="Proteomes" id="UP000177141"/>
    </source>
</evidence>
<dbReference type="Proteomes" id="UP000177141">
    <property type="component" value="Unassembled WGS sequence"/>
</dbReference>
<protein>
    <submittedName>
        <fullName evidence="1">Uncharacterized protein</fullName>
    </submittedName>
</protein>
<gene>
    <name evidence="1" type="ORF">A3A93_06615</name>
</gene>
<sequence>MVDKFRAVVKKINKEKGAMNLFAILKMDEFTDKWTIILSAPWIKDDTFSYVRDVLIRNFTPEEMNNIARLGIFAKNEHIVGELLKYKEGAIISEEEKINGNLVHEAYILVSNSEI</sequence>
<name>A0A1F7IXK5_9BACT</name>
<accession>A0A1F7IXK5</accession>
<dbReference type="EMBL" id="MGAL01000023">
    <property type="protein sequence ID" value="OGK48116.1"/>
    <property type="molecule type" value="Genomic_DNA"/>
</dbReference>
<organism evidence="1 2">
    <name type="scientific">Candidatus Roizmanbacteria bacterium RIFCSPLOWO2_01_FULL_38_12</name>
    <dbReference type="NCBI Taxonomy" id="1802061"/>
    <lineage>
        <taxon>Bacteria</taxon>
        <taxon>Candidatus Roizmaniibacteriota</taxon>
    </lineage>
</organism>
<reference evidence="1 2" key="1">
    <citation type="journal article" date="2016" name="Nat. Commun.">
        <title>Thousands of microbial genomes shed light on interconnected biogeochemical processes in an aquifer system.</title>
        <authorList>
            <person name="Anantharaman K."/>
            <person name="Brown C.T."/>
            <person name="Hug L.A."/>
            <person name="Sharon I."/>
            <person name="Castelle C.J."/>
            <person name="Probst A.J."/>
            <person name="Thomas B.C."/>
            <person name="Singh A."/>
            <person name="Wilkins M.J."/>
            <person name="Karaoz U."/>
            <person name="Brodie E.L."/>
            <person name="Williams K.H."/>
            <person name="Hubbard S.S."/>
            <person name="Banfield J.F."/>
        </authorList>
    </citation>
    <scope>NUCLEOTIDE SEQUENCE [LARGE SCALE GENOMIC DNA]</scope>
</reference>